<evidence type="ECO:0000259" key="13">
    <source>
        <dbReference type="Pfam" id="PF08264"/>
    </source>
</evidence>
<evidence type="ECO:0000256" key="7">
    <source>
        <dbReference type="ARBA" id="ARBA00022917"/>
    </source>
</evidence>
<dbReference type="AlphaFoldDB" id="A0A4R0XU63"/>
<keyword evidence="3" id="KW-0963">Cytoplasm</keyword>
<dbReference type="GO" id="GO:0005829">
    <property type="term" value="C:cytosol"/>
    <property type="evidence" value="ECO:0007669"/>
    <property type="project" value="TreeGrafter"/>
</dbReference>
<dbReference type="PANTHER" id="PTHR43740">
    <property type="entry name" value="LEUCYL-TRNA SYNTHETASE"/>
    <property type="match status" value="1"/>
</dbReference>
<proteinExistence type="inferred from homology"/>
<dbReference type="InterPro" id="IPR013155">
    <property type="entry name" value="M/V/L/I-tRNA-synth_anticd-bd"/>
</dbReference>
<organism evidence="14 15">
    <name type="scientific">Mycoplasma todarodis</name>
    <dbReference type="NCBI Taxonomy" id="1937191"/>
    <lineage>
        <taxon>Bacteria</taxon>
        <taxon>Bacillati</taxon>
        <taxon>Mycoplasmatota</taxon>
        <taxon>Mollicutes</taxon>
        <taxon>Mycoplasmataceae</taxon>
        <taxon>Mycoplasma</taxon>
    </lineage>
</organism>
<feature type="domain" description="Methionyl/Valyl/Leucyl/Isoleucyl-tRNA synthetase anticodon-binding" evidence="13">
    <location>
        <begin position="472"/>
        <end position="583"/>
    </location>
</feature>
<evidence type="ECO:0000256" key="8">
    <source>
        <dbReference type="ARBA" id="ARBA00023146"/>
    </source>
</evidence>
<dbReference type="InterPro" id="IPR002300">
    <property type="entry name" value="aa-tRNA-synth_Ia"/>
</dbReference>
<dbReference type="PROSITE" id="PS00178">
    <property type="entry name" value="AA_TRNA_LIGASE_I"/>
    <property type="match status" value="1"/>
</dbReference>
<evidence type="ECO:0000256" key="11">
    <source>
        <dbReference type="RuleBase" id="RU363035"/>
    </source>
</evidence>
<evidence type="ECO:0000256" key="2">
    <source>
        <dbReference type="ARBA" id="ARBA00013164"/>
    </source>
</evidence>
<dbReference type="Proteomes" id="UP000291072">
    <property type="component" value="Unassembled WGS sequence"/>
</dbReference>
<dbReference type="InterPro" id="IPR002302">
    <property type="entry name" value="Leu-tRNA-ligase"/>
</dbReference>
<reference evidence="14 15" key="1">
    <citation type="submission" date="2018-02" db="EMBL/GenBank/DDBJ databases">
        <title>Mycoplasma marinum and Mycoplasma todarodis sp. nov., moderately halophilic and psychrotolerant mycoplasmas isolated from cephalopods.</title>
        <authorList>
            <person name="Viver T."/>
        </authorList>
    </citation>
    <scope>NUCLEOTIDE SEQUENCE [LARGE SCALE GENOMIC DNA]</scope>
    <source>
        <strain evidence="14 15">5H</strain>
    </source>
</reference>
<gene>
    <name evidence="14" type="ORF">C4B25_02090</name>
</gene>
<evidence type="ECO:0000313" key="15">
    <source>
        <dbReference type="Proteomes" id="UP000291072"/>
    </source>
</evidence>
<evidence type="ECO:0000256" key="4">
    <source>
        <dbReference type="ARBA" id="ARBA00022598"/>
    </source>
</evidence>
<dbReference type="FunFam" id="3.40.50.620:FF:000056">
    <property type="entry name" value="Leucine--tRNA ligase"/>
    <property type="match status" value="1"/>
</dbReference>
<dbReference type="FunFam" id="3.40.50.620:FF:000060">
    <property type="entry name" value="Leucine--tRNA ligase"/>
    <property type="match status" value="1"/>
</dbReference>
<evidence type="ECO:0000256" key="9">
    <source>
        <dbReference type="ARBA" id="ARBA00030520"/>
    </source>
</evidence>
<dbReference type="Gene3D" id="1.10.730.10">
    <property type="entry name" value="Isoleucyl-tRNA Synthetase, Domain 1"/>
    <property type="match status" value="1"/>
</dbReference>
<dbReference type="PANTHER" id="PTHR43740:SF2">
    <property type="entry name" value="LEUCINE--TRNA LIGASE, MITOCHONDRIAL"/>
    <property type="match status" value="1"/>
</dbReference>
<feature type="domain" description="Aminoacyl-tRNA synthetase class Ia" evidence="12">
    <location>
        <begin position="10"/>
        <end position="429"/>
    </location>
</feature>
<evidence type="ECO:0000256" key="5">
    <source>
        <dbReference type="ARBA" id="ARBA00022741"/>
    </source>
</evidence>
<dbReference type="EMBL" id="PSZP01000011">
    <property type="protein sequence ID" value="TCG11209.1"/>
    <property type="molecule type" value="Genomic_DNA"/>
</dbReference>
<evidence type="ECO:0000256" key="1">
    <source>
        <dbReference type="ARBA" id="ARBA00005594"/>
    </source>
</evidence>
<evidence type="ECO:0000256" key="3">
    <source>
        <dbReference type="ARBA" id="ARBA00022490"/>
    </source>
</evidence>
<dbReference type="CDD" id="cd07958">
    <property type="entry name" value="Anticodon_Ia_Leu_BEm"/>
    <property type="match status" value="1"/>
</dbReference>
<evidence type="ECO:0000313" key="14">
    <source>
        <dbReference type="EMBL" id="TCG11209.1"/>
    </source>
</evidence>
<keyword evidence="7 11" id="KW-0648">Protein biosynthesis</keyword>
<evidence type="ECO:0000259" key="12">
    <source>
        <dbReference type="Pfam" id="PF00133"/>
    </source>
</evidence>
<dbReference type="Gene3D" id="3.40.50.620">
    <property type="entry name" value="HUPs"/>
    <property type="match status" value="1"/>
</dbReference>
<dbReference type="GO" id="GO:0005524">
    <property type="term" value="F:ATP binding"/>
    <property type="evidence" value="ECO:0007669"/>
    <property type="project" value="UniProtKB-KW"/>
</dbReference>
<dbReference type="Pfam" id="PF00133">
    <property type="entry name" value="tRNA-synt_1"/>
    <property type="match status" value="1"/>
</dbReference>
<dbReference type="CDD" id="cd00812">
    <property type="entry name" value="LeuRS_core"/>
    <property type="match status" value="1"/>
</dbReference>
<dbReference type="RefSeq" id="WP_131613408.1">
    <property type="nucleotide sequence ID" value="NZ_PSZP01000011.1"/>
</dbReference>
<keyword evidence="8 11" id="KW-0030">Aminoacyl-tRNA synthetase</keyword>
<comment type="caution">
    <text evidence="14">The sequence shown here is derived from an EMBL/GenBank/DDBJ whole genome shotgun (WGS) entry which is preliminary data.</text>
</comment>
<keyword evidence="15" id="KW-1185">Reference proteome</keyword>
<dbReference type="PRINTS" id="PR00985">
    <property type="entry name" value="TRNASYNTHLEU"/>
</dbReference>
<dbReference type="GO" id="GO:0006429">
    <property type="term" value="P:leucyl-tRNA aminoacylation"/>
    <property type="evidence" value="ECO:0007669"/>
    <property type="project" value="InterPro"/>
</dbReference>
<dbReference type="SUPFAM" id="SSF52374">
    <property type="entry name" value="Nucleotidylyl transferase"/>
    <property type="match status" value="1"/>
</dbReference>
<keyword evidence="6 11" id="KW-0067">ATP-binding</keyword>
<accession>A0A4R0XU63</accession>
<name>A0A4R0XU63_9MOLU</name>
<dbReference type="EC" id="6.1.1.4" evidence="2"/>
<dbReference type="InterPro" id="IPR001412">
    <property type="entry name" value="aa-tRNA-synth_I_CS"/>
</dbReference>
<dbReference type="InterPro" id="IPR014729">
    <property type="entry name" value="Rossmann-like_a/b/a_fold"/>
</dbReference>
<sequence>MYKHKEIETKWQKYWEENQVFKTTEKSDKKFYALDMFPYPSGAGLHVGHPEGYTATDIVARYKRLNGFDVLHPIGWDAFGLPAEQYAIKTGNHPKYFTQENIDNFRRQIKSLGFSYDYDKEVNTTDPKYYKQTQWIFAQMYKKGLAEIKDIEVNWCEELGTVLANEEVLTAEDGSKISERGDFPVIKKPMKQWVLKITDYADKLLEGLEEVEWPNSLIALQRNWIGKETKDGKTTYHLRDWIFARQRYWGEPFPIAFDEDNNVLLIEELVELPEMDEIKPSGTGESPLANNTDWVNYEQDGKKYRRDTNTMPQWAGSSWYYLAYILKNADGTYEDLDSEEAKRRFEKWLPVDLYIGGQEHAVLHLLYARFWHKVLFDLGVVPTSEPFHKIVNQGMILGTDGTKMSKSKGNVINPDDIVESMGADTLRVYEMFMGPLIDTKPWSTESIEGIRKWLDRVERMFSLPQSGKSKTVSDYNKMVKEITKDIDELKFNTAISKMMVYVNANYKNGEVNKEELKGFAVVLSIFAPHLAEEMLENLGETPIHTQTWPTFNEELIQSSNLIIAVQVSGKLRAKIEFDTKPEKEEVMKLALAHENVQKFINDKTIIKEIYVPGKILNLVVK</sequence>
<dbReference type="Pfam" id="PF08264">
    <property type="entry name" value="Anticodon_1"/>
    <property type="match status" value="1"/>
</dbReference>
<evidence type="ECO:0000256" key="6">
    <source>
        <dbReference type="ARBA" id="ARBA00022840"/>
    </source>
</evidence>
<dbReference type="OrthoDB" id="9810365at2"/>
<dbReference type="SUPFAM" id="SSF47323">
    <property type="entry name" value="Anticodon-binding domain of a subclass of class I aminoacyl-tRNA synthetases"/>
    <property type="match status" value="1"/>
</dbReference>
<evidence type="ECO:0000256" key="10">
    <source>
        <dbReference type="ARBA" id="ARBA00047469"/>
    </source>
</evidence>
<keyword evidence="5 11" id="KW-0547">Nucleotide-binding</keyword>
<dbReference type="InterPro" id="IPR009080">
    <property type="entry name" value="tRNAsynth_Ia_anticodon-bd"/>
</dbReference>
<protein>
    <recommendedName>
        <fullName evidence="2">leucine--tRNA ligase</fullName>
        <ecNumber evidence="2">6.1.1.4</ecNumber>
    </recommendedName>
    <alternativeName>
        <fullName evidence="9">Leucyl-tRNA synthetase</fullName>
    </alternativeName>
</protein>
<keyword evidence="4 11" id="KW-0436">Ligase</keyword>
<comment type="similarity">
    <text evidence="1 11">Belongs to the class-I aminoacyl-tRNA synthetase family.</text>
</comment>
<comment type="catalytic activity">
    <reaction evidence="10">
        <text>tRNA(Leu) + L-leucine + ATP = L-leucyl-tRNA(Leu) + AMP + diphosphate</text>
        <dbReference type="Rhea" id="RHEA:11688"/>
        <dbReference type="Rhea" id="RHEA-COMP:9613"/>
        <dbReference type="Rhea" id="RHEA-COMP:9622"/>
        <dbReference type="ChEBI" id="CHEBI:30616"/>
        <dbReference type="ChEBI" id="CHEBI:33019"/>
        <dbReference type="ChEBI" id="CHEBI:57427"/>
        <dbReference type="ChEBI" id="CHEBI:78442"/>
        <dbReference type="ChEBI" id="CHEBI:78494"/>
        <dbReference type="ChEBI" id="CHEBI:456215"/>
        <dbReference type="EC" id="6.1.1.4"/>
    </reaction>
</comment>
<dbReference type="GO" id="GO:0004823">
    <property type="term" value="F:leucine-tRNA ligase activity"/>
    <property type="evidence" value="ECO:0007669"/>
    <property type="project" value="UniProtKB-EC"/>
</dbReference>